<dbReference type="Gene3D" id="3.90.1640.30">
    <property type="match status" value="1"/>
</dbReference>
<dbReference type="NCBIfam" id="TIGR00644">
    <property type="entry name" value="recJ"/>
    <property type="match status" value="1"/>
</dbReference>
<dbReference type="OrthoDB" id="9809852at2"/>
<dbReference type="InterPro" id="IPR038763">
    <property type="entry name" value="DHH_sf"/>
</dbReference>
<evidence type="ECO:0000259" key="7">
    <source>
        <dbReference type="Pfam" id="PF02272"/>
    </source>
</evidence>
<dbReference type="InterPro" id="IPR051673">
    <property type="entry name" value="SSDNA_exonuclease_RecJ"/>
</dbReference>
<dbReference type="InterPro" id="IPR003156">
    <property type="entry name" value="DHHA1_dom"/>
</dbReference>
<dbReference type="SUPFAM" id="SSF64182">
    <property type="entry name" value="DHH phosphoesterases"/>
    <property type="match status" value="1"/>
</dbReference>
<keyword evidence="4" id="KW-0378">Hydrolase</keyword>
<sequence length="577" mass="63634">MPSIWKLRSEEEVPSSLSVLAAELGITDLLAEILWHRGFKTRNEMDFFLSPGLRNLCKPTEVPGAEEAAKVLVEGLTQGKKFAVWGDYDVDGITSTALVKSFLESRGFECAHHLPNRIEEGYGLNIPHLKKLSDEGIDLLLTVDCGITNNAEIAAANEMGMTVVVSDHHLPSDELPPAAAVCNPRITSMNGKTYDCPCDALAGVGVAFMLMAQMNRLLPGDPVDLRQYLDFVALGTIADVVELQGHNRILVKNGLLLLKEAKRPGLAALKVVSGYDMFAAIGAGQVGFGLAPRINASGRMGDPDKALDLLLAADMETARPIAKELDTLNSERRAEEDRILKEALAQAEEQSRPPHNRAGLVLFSPDWHPGIIGIVASRVVEKYYRPTIMLCEDEGVIKGSARSIREFHIHEALTGMSELFTNFGGHKLAAGMSFPSANFKELRERFDTAVIKVVGTEPLKPTLKVDKELPLENIDYVLLKELELMQPFGMGNPEPVFTTPPVEILERRPMGKEHVKLTISDIEKTRRMPAKAWRMAEKLGSELIGKKMRFAFSPKIDKFNGIPTIELTIRDFTRKLK</sequence>
<dbReference type="GO" id="GO:0008409">
    <property type="term" value="F:5'-3' exonuclease activity"/>
    <property type="evidence" value="ECO:0007669"/>
    <property type="project" value="InterPro"/>
</dbReference>
<evidence type="ECO:0000256" key="1">
    <source>
        <dbReference type="ARBA" id="ARBA00005915"/>
    </source>
</evidence>
<protein>
    <recommendedName>
        <fullName evidence="2">Single-stranded-DNA-specific exonuclease RecJ</fullName>
    </recommendedName>
</protein>
<feature type="domain" description="DDH" evidence="6">
    <location>
        <begin position="81"/>
        <end position="236"/>
    </location>
</feature>
<dbReference type="EMBL" id="FNGA01000004">
    <property type="protein sequence ID" value="SDL34711.1"/>
    <property type="molecule type" value="Genomic_DNA"/>
</dbReference>
<gene>
    <name evidence="9" type="ORF">SAMN05660337_2724</name>
</gene>
<dbReference type="Pfam" id="PF01368">
    <property type="entry name" value="DHH"/>
    <property type="match status" value="1"/>
</dbReference>
<organism evidence="9 10">
    <name type="scientific">Maridesulfovibrio ferrireducens</name>
    <dbReference type="NCBI Taxonomy" id="246191"/>
    <lineage>
        <taxon>Bacteria</taxon>
        <taxon>Pseudomonadati</taxon>
        <taxon>Thermodesulfobacteriota</taxon>
        <taxon>Desulfovibrionia</taxon>
        <taxon>Desulfovibrionales</taxon>
        <taxon>Desulfovibrionaceae</taxon>
        <taxon>Maridesulfovibrio</taxon>
    </lineage>
</organism>
<dbReference type="GO" id="GO:0003676">
    <property type="term" value="F:nucleic acid binding"/>
    <property type="evidence" value="ECO:0007669"/>
    <property type="project" value="InterPro"/>
</dbReference>
<dbReference type="STRING" id="246191.SAMN05660337_2724"/>
<reference evidence="10" key="1">
    <citation type="submission" date="2016-10" db="EMBL/GenBank/DDBJ databases">
        <authorList>
            <person name="Varghese N."/>
            <person name="Submissions S."/>
        </authorList>
    </citation>
    <scope>NUCLEOTIDE SEQUENCE [LARGE SCALE GENOMIC DNA]</scope>
    <source>
        <strain evidence="10">DSM 16995</strain>
    </source>
</reference>
<feature type="domain" description="DHHA1" evidence="7">
    <location>
        <begin position="360"/>
        <end position="450"/>
    </location>
</feature>
<evidence type="ECO:0000256" key="5">
    <source>
        <dbReference type="ARBA" id="ARBA00022839"/>
    </source>
</evidence>
<keyword evidence="10" id="KW-1185">Reference proteome</keyword>
<dbReference type="InterPro" id="IPR041122">
    <property type="entry name" value="RecJ_OB"/>
</dbReference>
<evidence type="ECO:0000313" key="9">
    <source>
        <dbReference type="EMBL" id="SDL34711.1"/>
    </source>
</evidence>
<evidence type="ECO:0000259" key="8">
    <source>
        <dbReference type="Pfam" id="PF17768"/>
    </source>
</evidence>
<proteinExistence type="inferred from homology"/>
<keyword evidence="3" id="KW-0540">Nuclease</keyword>
<dbReference type="Pfam" id="PF17768">
    <property type="entry name" value="RecJ_OB"/>
    <property type="match status" value="1"/>
</dbReference>
<dbReference type="GO" id="GO:0006310">
    <property type="term" value="P:DNA recombination"/>
    <property type="evidence" value="ECO:0007669"/>
    <property type="project" value="InterPro"/>
</dbReference>
<accession>A0A1G9JBE5</accession>
<dbReference type="PANTHER" id="PTHR30255">
    <property type="entry name" value="SINGLE-STRANDED-DNA-SPECIFIC EXONUCLEASE RECJ"/>
    <property type="match status" value="1"/>
</dbReference>
<dbReference type="InterPro" id="IPR004610">
    <property type="entry name" value="RecJ"/>
</dbReference>
<comment type="similarity">
    <text evidence="1">Belongs to the RecJ family.</text>
</comment>
<evidence type="ECO:0000313" key="10">
    <source>
        <dbReference type="Proteomes" id="UP000199053"/>
    </source>
</evidence>
<keyword evidence="5 9" id="KW-0269">Exonuclease</keyword>
<evidence type="ECO:0000256" key="3">
    <source>
        <dbReference type="ARBA" id="ARBA00022722"/>
    </source>
</evidence>
<dbReference type="GO" id="GO:0006281">
    <property type="term" value="P:DNA repair"/>
    <property type="evidence" value="ECO:0007669"/>
    <property type="project" value="InterPro"/>
</dbReference>
<evidence type="ECO:0000256" key="2">
    <source>
        <dbReference type="ARBA" id="ARBA00019841"/>
    </source>
</evidence>
<dbReference type="Proteomes" id="UP000199053">
    <property type="component" value="Unassembled WGS sequence"/>
</dbReference>
<evidence type="ECO:0000256" key="4">
    <source>
        <dbReference type="ARBA" id="ARBA00022801"/>
    </source>
</evidence>
<dbReference type="RefSeq" id="WP_092162026.1">
    <property type="nucleotide sequence ID" value="NZ_FNGA01000004.1"/>
</dbReference>
<name>A0A1G9JBE5_9BACT</name>
<dbReference type="AlphaFoldDB" id="A0A1G9JBE5"/>
<dbReference type="Gene3D" id="3.10.310.30">
    <property type="match status" value="1"/>
</dbReference>
<dbReference type="PANTHER" id="PTHR30255:SF2">
    <property type="entry name" value="SINGLE-STRANDED-DNA-SPECIFIC EXONUCLEASE RECJ"/>
    <property type="match status" value="1"/>
</dbReference>
<feature type="domain" description="RecJ OB" evidence="8">
    <location>
        <begin position="465"/>
        <end position="571"/>
    </location>
</feature>
<dbReference type="Pfam" id="PF02272">
    <property type="entry name" value="DHHA1"/>
    <property type="match status" value="1"/>
</dbReference>
<dbReference type="InterPro" id="IPR001667">
    <property type="entry name" value="DDH_dom"/>
</dbReference>
<evidence type="ECO:0000259" key="6">
    <source>
        <dbReference type="Pfam" id="PF01368"/>
    </source>
</evidence>